<name>A0A3P7NKH8_CYLGO</name>
<sequence length="244" mass="26807">MPRRHHREQILEVTKTVTVTEIVNHGAGKHPRACEVTITNLESDTSHPVSVKISHMHEGKRLDHNEAGTQTPKIQVDEDTWDAVRTPANGTTKIVQEQESRVERIRRINPPVTTTFNLASDNIIDLHFTQPVLIEKADKQTKSSTAAARHTATADDKTMYKTGPVQKLYYQTFSGSDGLLEETGVTKATISSPSPTAAASATSVRTAGQSTAALPRSSVLDETDVSVFYTIVPAIIFDEIPKRR</sequence>
<organism evidence="1 2">
    <name type="scientific">Cylicostephanus goldi</name>
    <name type="common">Nematode worm</name>
    <dbReference type="NCBI Taxonomy" id="71465"/>
    <lineage>
        <taxon>Eukaryota</taxon>
        <taxon>Metazoa</taxon>
        <taxon>Ecdysozoa</taxon>
        <taxon>Nematoda</taxon>
        <taxon>Chromadorea</taxon>
        <taxon>Rhabditida</taxon>
        <taxon>Rhabditina</taxon>
        <taxon>Rhabditomorpha</taxon>
        <taxon>Strongyloidea</taxon>
        <taxon>Strongylidae</taxon>
        <taxon>Cylicostephanus</taxon>
    </lineage>
</organism>
<dbReference type="OrthoDB" id="5868262at2759"/>
<protein>
    <submittedName>
        <fullName evidence="1">Uncharacterized protein</fullName>
    </submittedName>
</protein>
<evidence type="ECO:0000313" key="1">
    <source>
        <dbReference type="EMBL" id="VDN31491.1"/>
    </source>
</evidence>
<reference evidence="1 2" key="1">
    <citation type="submission" date="2018-11" db="EMBL/GenBank/DDBJ databases">
        <authorList>
            <consortium name="Pathogen Informatics"/>
        </authorList>
    </citation>
    <scope>NUCLEOTIDE SEQUENCE [LARGE SCALE GENOMIC DNA]</scope>
</reference>
<proteinExistence type="predicted"/>
<keyword evidence="2" id="KW-1185">Reference proteome</keyword>
<dbReference type="AlphaFoldDB" id="A0A3P7NKH8"/>
<dbReference type="EMBL" id="UYRV01119044">
    <property type="protein sequence ID" value="VDN31491.1"/>
    <property type="molecule type" value="Genomic_DNA"/>
</dbReference>
<accession>A0A3P7NKH8</accession>
<dbReference type="Proteomes" id="UP000271889">
    <property type="component" value="Unassembled WGS sequence"/>
</dbReference>
<evidence type="ECO:0000313" key="2">
    <source>
        <dbReference type="Proteomes" id="UP000271889"/>
    </source>
</evidence>
<gene>
    <name evidence="1" type="ORF">CGOC_LOCUS11838</name>
</gene>